<dbReference type="AlphaFoldDB" id="A0A5E4MWH3"/>
<dbReference type="PRINTS" id="PR00821">
    <property type="entry name" value="TAGLIPASE"/>
</dbReference>
<dbReference type="Pfam" id="PF00151">
    <property type="entry name" value="Lipase"/>
    <property type="match status" value="1"/>
</dbReference>
<dbReference type="SUPFAM" id="SSF53474">
    <property type="entry name" value="alpha/beta-Hydrolases"/>
    <property type="match status" value="1"/>
</dbReference>
<keyword evidence="3" id="KW-0964">Secreted</keyword>
<protein>
    <submittedName>
        <fullName evidence="6">Triacylglycerol lipase family,Lipase/vitellogenin,Alpha/Beta hydrolase fold</fullName>
    </submittedName>
</protein>
<evidence type="ECO:0000313" key="7">
    <source>
        <dbReference type="Proteomes" id="UP000325440"/>
    </source>
</evidence>
<dbReference type="InterPro" id="IPR013818">
    <property type="entry name" value="Lipase"/>
</dbReference>
<accession>A0A5E4MWH3</accession>
<sequence length="369" mass="41357">MDRRLTNNSDIGQHEITSQQQLYTVQNYIASLTIRTLRNHTIEKRATKQGNLKGDLFYVDPKSLKFDYWNIKLGQNAPVNIEFGNEKKINKHWIPGRPLKLLTHGYVRSINNIETTKIKSGYIATGNYNIITLDWSEVSKDISYFIPAYLTVRVGSIVAQFLENIVTLGLIEPSDIHLIGHSLGAHLFGATGGAFTLGKIGRITGLDPAGIGFETFFIVETRHLNVADAQFVDVIHTSVGSIFGFAKPMGHVDFYANLGLVPQPQCEVKVTFLPFLPFAMLSQSICSHFRACQYYADSIYNGKSFMAVQCFSAKEYMNGRCENNPINFMGNDVDFGKKGSFYLKAQTNAPAIGFMNVIFDYVKRIFNIS</sequence>
<reference evidence="6 7" key="1">
    <citation type="submission" date="2019-08" db="EMBL/GenBank/DDBJ databases">
        <authorList>
            <person name="Alioto T."/>
            <person name="Alioto T."/>
            <person name="Gomez Garrido J."/>
        </authorList>
    </citation>
    <scope>NUCLEOTIDE SEQUENCE [LARGE SCALE GENOMIC DNA]</scope>
</reference>
<proteinExistence type="inferred from homology"/>
<dbReference type="EMBL" id="CABPRJ010001428">
    <property type="protein sequence ID" value="VVC35771.1"/>
    <property type="molecule type" value="Genomic_DNA"/>
</dbReference>
<dbReference type="InterPro" id="IPR000734">
    <property type="entry name" value="TAG_lipase"/>
</dbReference>
<comment type="subcellular location">
    <subcellularLocation>
        <location evidence="1">Secreted</location>
    </subcellularLocation>
</comment>
<evidence type="ECO:0000256" key="2">
    <source>
        <dbReference type="ARBA" id="ARBA00010701"/>
    </source>
</evidence>
<dbReference type="GO" id="GO:0005615">
    <property type="term" value="C:extracellular space"/>
    <property type="evidence" value="ECO:0007669"/>
    <property type="project" value="TreeGrafter"/>
</dbReference>
<name>A0A5E4MWH3_9HEMI</name>
<keyword evidence="6" id="KW-0378">Hydrolase</keyword>
<comment type="similarity">
    <text evidence="2 4">Belongs to the AB hydrolase superfamily. Lipase family.</text>
</comment>
<dbReference type="GO" id="GO:0016298">
    <property type="term" value="F:lipase activity"/>
    <property type="evidence" value="ECO:0007669"/>
    <property type="project" value="InterPro"/>
</dbReference>
<dbReference type="Proteomes" id="UP000325440">
    <property type="component" value="Unassembled WGS sequence"/>
</dbReference>
<dbReference type="InterPro" id="IPR029058">
    <property type="entry name" value="AB_hydrolase_fold"/>
</dbReference>
<evidence type="ECO:0000259" key="5">
    <source>
        <dbReference type="Pfam" id="PF00151"/>
    </source>
</evidence>
<evidence type="ECO:0000256" key="1">
    <source>
        <dbReference type="ARBA" id="ARBA00004613"/>
    </source>
</evidence>
<gene>
    <name evidence="6" type="ORF">CINCED_3A003270</name>
</gene>
<dbReference type="OrthoDB" id="199913at2759"/>
<dbReference type="Gene3D" id="3.40.50.1820">
    <property type="entry name" value="alpha/beta hydrolase"/>
    <property type="match status" value="1"/>
</dbReference>
<organism evidence="6 7">
    <name type="scientific">Cinara cedri</name>
    <dbReference type="NCBI Taxonomy" id="506608"/>
    <lineage>
        <taxon>Eukaryota</taxon>
        <taxon>Metazoa</taxon>
        <taxon>Ecdysozoa</taxon>
        <taxon>Arthropoda</taxon>
        <taxon>Hexapoda</taxon>
        <taxon>Insecta</taxon>
        <taxon>Pterygota</taxon>
        <taxon>Neoptera</taxon>
        <taxon>Paraneoptera</taxon>
        <taxon>Hemiptera</taxon>
        <taxon>Sternorrhyncha</taxon>
        <taxon>Aphidomorpha</taxon>
        <taxon>Aphidoidea</taxon>
        <taxon>Aphididae</taxon>
        <taxon>Lachninae</taxon>
        <taxon>Cinara</taxon>
    </lineage>
</organism>
<dbReference type="GO" id="GO:0016042">
    <property type="term" value="P:lipid catabolic process"/>
    <property type="evidence" value="ECO:0007669"/>
    <property type="project" value="TreeGrafter"/>
</dbReference>
<evidence type="ECO:0000256" key="4">
    <source>
        <dbReference type="RuleBase" id="RU004262"/>
    </source>
</evidence>
<keyword evidence="7" id="KW-1185">Reference proteome</keyword>
<evidence type="ECO:0000313" key="6">
    <source>
        <dbReference type="EMBL" id="VVC35771.1"/>
    </source>
</evidence>
<feature type="domain" description="Lipase" evidence="5">
    <location>
        <begin position="97"/>
        <end position="348"/>
    </location>
</feature>
<evidence type="ECO:0000256" key="3">
    <source>
        <dbReference type="ARBA" id="ARBA00022525"/>
    </source>
</evidence>
<dbReference type="PANTHER" id="PTHR11610">
    <property type="entry name" value="LIPASE"/>
    <property type="match status" value="1"/>
</dbReference>